<comment type="caution">
    <text evidence="5">The sequence shown here is derived from an EMBL/GenBank/DDBJ whole genome shotgun (WGS) entry which is preliminary data.</text>
</comment>
<evidence type="ECO:0000256" key="3">
    <source>
        <dbReference type="ARBA" id="ARBA00023295"/>
    </source>
</evidence>
<keyword evidence="6" id="KW-1185">Reference proteome</keyword>
<dbReference type="PANTHER" id="PTHR43101:SF1">
    <property type="entry name" value="BETA-FRUCTOSIDASE"/>
    <property type="match status" value="1"/>
</dbReference>
<gene>
    <name evidence="5" type="ORF">IE331_12155</name>
</gene>
<protein>
    <submittedName>
        <fullName evidence="5">Glycosyl hydrolase family 32</fullName>
    </submittedName>
</protein>
<dbReference type="CDD" id="cd18609">
    <property type="entry name" value="GH32-like"/>
    <property type="match status" value="1"/>
</dbReference>
<dbReference type="GO" id="GO:0016798">
    <property type="term" value="F:hydrolase activity, acting on glycosyl bonds"/>
    <property type="evidence" value="ECO:0007669"/>
    <property type="project" value="UniProtKB-KW"/>
</dbReference>
<evidence type="ECO:0000256" key="2">
    <source>
        <dbReference type="ARBA" id="ARBA00022801"/>
    </source>
</evidence>
<comment type="similarity">
    <text evidence="1">Belongs to the glycosyl hydrolase 32 family.</text>
</comment>
<dbReference type="AlphaFoldDB" id="A0A927K742"/>
<evidence type="ECO:0000259" key="4">
    <source>
        <dbReference type="Pfam" id="PF00251"/>
    </source>
</evidence>
<reference evidence="5" key="1">
    <citation type="submission" date="2020-09" db="EMBL/GenBank/DDBJ databases">
        <title>Nocardioides sp. strain MJB4 16S ribosomal RNA gene Genome sequencing and assembly.</title>
        <authorList>
            <person name="Kim I."/>
        </authorList>
    </citation>
    <scope>NUCLEOTIDE SEQUENCE</scope>
    <source>
        <strain evidence="5">MJB4</strain>
    </source>
</reference>
<keyword evidence="2 5" id="KW-0378">Hydrolase</keyword>
<dbReference type="Pfam" id="PF00251">
    <property type="entry name" value="Glyco_hydro_32N"/>
    <property type="match status" value="1"/>
</dbReference>
<keyword evidence="3" id="KW-0326">Glycosidase</keyword>
<dbReference type="InterPro" id="IPR023296">
    <property type="entry name" value="Glyco_hydro_beta-prop_sf"/>
</dbReference>
<dbReference type="RefSeq" id="WP_192143686.1">
    <property type="nucleotide sequence ID" value="NZ_JACYXZ010000003.1"/>
</dbReference>
<dbReference type="PANTHER" id="PTHR43101">
    <property type="entry name" value="BETA-FRUCTOSIDASE"/>
    <property type="match status" value="1"/>
</dbReference>
<dbReference type="InterPro" id="IPR013148">
    <property type="entry name" value="Glyco_hydro_32_N"/>
</dbReference>
<evidence type="ECO:0000313" key="6">
    <source>
        <dbReference type="Proteomes" id="UP000616839"/>
    </source>
</evidence>
<dbReference type="InterPro" id="IPR051214">
    <property type="entry name" value="GH32_Enzymes"/>
</dbReference>
<dbReference type="EMBL" id="JACYXZ010000003">
    <property type="protein sequence ID" value="MBD8870380.1"/>
    <property type="molecule type" value="Genomic_DNA"/>
</dbReference>
<evidence type="ECO:0000313" key="5">
    <source>
        <dbReference type="EMBL" id="MBD8870380.1"/>
    </source>
</evidence>
<name>A0A927K742_9ACTN</name>
<evidence type="ECO:0000256" key="1">
    <source>
        <dbReference type="ARBA" id="ARBA00009902"/>
    </source>
</evidence>
<accession>A0A927K742</accession>
<dbReference type="Proteomes" id="UP000616839">
    <property type="component" value="Unassembled WGS sequence"/>
</dbReference>
<dbReference type="Gene3D" id="2.115.10.20">
    <property type="entry name" value="Glycosyl hydrolase domain, family 43"/>
    <property type="match status" value="1"/>
</dbReference>
<sequence length="337" mass="36815">MFDLTDEWVWDFWVVDDRHTDADHPAYHLFFLKAPRSLGDPELRHLNASVGHAVSRDLRDWTRVEDALVPQPLGAFDDLATWTGSVVRDDDGGWHLFSTGVAQAEEGRVQRIGVSTSADLHRWERSGDLLLEADRRWYRRWAGQGHQEHWRDPWVVRDDAGLWHMYVTAQAAGGHPGGAGDGVVGHATSADLRSWRVGAPLSSPTGRFDQLEVISVTCVEGRWVLMFSCLGPEMPGVGVGGGGVWTVAVDGPGAPVDVAAAVRLTSERLYVGKLVPTGDGPPVFLAFENRGDSDAFIGGVIDPLAVRWRADGAGLELVDAPPDWHPEEAELISVSAR</sequence>
<feature type="domain" description="Glycosyl hydrolase family 32 N-terminal" evidence="4">
    <location>
        <begin position="26"/>
        <end position="221"/>
    </location>
</feature>
<dbReference type="SUPFAM" id="SSF75005">
    <property type="entry name" value="Arabinanase/levansucrase/invertase"/>
    <property type="match status" value="1"/>
</dbReference>
<organism evidence="5 6">
    <name type="scientific">Nocardioides donggukensis</name>
    <dbReference type="NCBI Taxonomy" id="2774019"/>
    <lineage>
        <taxon>Bacteria</taxon>
        <taxon>Bacillati</taxon>
        <taxon>Actinomycetota</taxon>
        <taxon>Actinomycetes</taxon>
        <taxon>Propionibacteriales</taxon>
        <taxon>Nocardioidaceae</taxon>
        <taxon>Nocardioides</taxon>
    </lineage>
</organism>
<proteinExistence type="inferred from homology"/>